<accession>A0A2W1MVK1</accession>
<gene>
    <name evidence="2" type="ORF">DNU06_15820</name>
</gene>
<keyword evidence="1" id="KW-0812">Transmembrane</keyword>
<organism evidence="2 3">
    <name type="scientific">Putridiphycobacter roseus</name>
    <dbReference type="NCBI Taxonomy" id="2219161"/>
    <lineage>
        <taxon>Bacteria</taxon>
        <taxon>Pseudomonadati</taxon>
        <taxon>Bacteroidota</taxon>
        <taxon>Flavobacteriia</taxon>
        <taxon>Flavobacteriales</taxon>
        <taxon>Crocinitomicaceae</taxon>
        <taxon>Putridiphycobacter</taxon>
    </lineage>
</organism>
<name>A0A2W1MVK1_9FLAO</name>
<comment type="caution">
    <text evidence="2">The sequence shown here is derived from an EMBL/GenBank/DDBJ whole genome shotgun (WGS) entry which is preliminary data.</text>
</comment>
<dbReference type="EMBL" id="QKSB01000015">
    <property type="protein sequence ID" value="PZE15847.1"/>
    <property type="molecule type" value="Genomic_DNA"/>
</dbReference>
<sequence>MLYSVVVVHYLDAMEREFEFRRKNLLLAVGILFVLTGFLGWRNAGLQSILPYVWWIGGLIWIYRYWSFYRNGFLKVNEQMIQLNFANFRGIQQYRIVDIEDILITSKHYCLILKTRGKIKIDKGNFDNNSIQEVDNIFISIRDKIK</sequence>
<evidence type="ECO:0000256" key="1">
    <source>
        <dbReference type="SAM" id="Phobius"/>
    </source>
</evidence>
<dbReference type="Proteomes" id="UP000249248">
    <property type="component" value="Unassembled WGS sequence"/>
</dbReference>
<feature type="transmembrane region" description="Helical" evidence="1">
    <location>
        <begin position="24"/>
        <end position="43"/>
    </location>
</feature>
<reference evidence="2 3" key="1">
    <citation type="submission" date="2018-06" db="EMBL/GenBank/DDBJ databases">
        <title>The draft genome sequence of Crocinitomix sp. SM1701.</title>
        <authorList>
            <person name="Zhang X."/>
        </authorList>
    </citation>
    <scope>NUCLEOTIDE SEQUENCE [LARGE SCALE GENOMIC DNA]</scope>
    <source>
        <strain evidence="2 3">SM1701</strain>
    </source>
</reference>
<keyword evidence="1" id="KW-1133">Transmembrane helix</keyword>
<protein>
    <submittedName>
        <fullName evidence="2">Uncharacterized protein</fullName>
    </submittedName>
</protein>
<evidence type="ECO:0000313" key="2">
    <source>
        <dbReference type="EMBL" id="PZE15847.1"/>
    </source>
</evidence>
<keyword evidence="1" id="KW-0472">Membrane</keyword>
<keyword evidence="3" id="KW-1185">Reference proteome</keyword>
<dbReference type="AlphaFoldDB" id="A0A2W1MVK1"/>
<proteinExistence type="predicted"/>
<evidence type="ECO:0000313" key="3">
    <source>
        <dbReference type="Proteomes" id="UP000249248"/>
    </source>
</evidence>
<feature type="transmembrane region" description="Helical" evidence="1">
    <location>
        <begin position="49"/>
        <end position="66"/>
    </location>
</feature>